<dbReference type="PANTHER" id="PTHR43877">
    <property type="entry name" value="AMINOALKYLPHOSPHONATE N-ACETYLTRANSFERASE-RELATED-RELATED"/>
    <property type="match status" value="1"/>
</dbReference>
<keyword evidence="4" id="KW-0689">Ribosomal protein</keyword>
<protein>
    <submittedName>
        <fullName evidence="4">Ribosomal protein S18 acetylase RimI-like enzyme</fullName>
    </submittedName>
</protein>
<dbReference type="Proteomes" id="UP000581135">
    <property type="component" value="Unassembled WGS sequence"/>
</dbReference>
<keyword evidence="2" id="KW-0012">Acyltransferase</keyword>
<dbReference type="Pfam" id="PF00583">
    <property type="entry name" value="Acetyltransf_1"/>
    <property type="match status" value="1"/>
</dbReference>
<keyword evidence="4" id="KW-0687">Ribonucleoprotein</keyword>
<keyword evidence="1" id="KW-0808">Transferase</keyword>
<dbReference type="GO" id="GO:0016747">
    <property type="term" value="F:acyltransferase activity, transferring groups other than amino-acyl groups"/>
    <property type="evidence" value="ECO:0007669"/>
    <property type="project" value="InterPro"/>
</dbReference>
<feature type="domain" description="N-acetyltransferase" evidence="3">
    <location>
        <begin position="23"/>
        <end position="200"/>
    </location>
</feature>
<dbReference type="GO" id="GO:0005840">
    <property type="term" value="C:ribosome"/>
    <property type="evidence" value="ECO:0007669"/>
    <property type="project" value="UniProtKB-KW"/>
</dbReference>
<evidence type="ECO:0000256" key="2">
    <source>
        <dbReference type="ARBA" id="ARBA00023315"/>
    </source>
</evidence>
<gene>
    <name evidence="4" type="ORF">FHR98_003124</name>
</gene>
<dbReference type="PANTHER" id="PTHR43877:SF1">
    <property type="entry name" value="ACETYLTRANSFERASE"/>
    <property type="match status" value="1"/>
</dbReference>
<accession>A0A839SYX6</accession>
<dbReference type="EMBL" id="JACHXA010000010">
    <property type="protein sequence ID" value="MBB3066814.1"/>
    <property type="molecule type" value="Genomic_DNA"/>
</dbReference>
<comment type="caution">
    <text evidence="4">The sequence shown here is derived from an EMBL/GenBank/DDBJ whole genome shotgun (WGS) entry which is preliminary data.</text>
</comment>
<dbReference type="SUPFAM" id="SSF55729">
    <property type="entry name" value="Acyl-CoA N-acyltransferases (Nat)"/>
    <property type="match status" value="1"/>
</dbReference>
<evidence type="ECO:0000313" key="4">
    <source>
        <dbReference type="EMBL" id="MBB3066814.1"/>
    </source>
</evidence>
<evidence type="ECO:0000313" key="5">
    <source>
        <dbReference type="Proteomes" id="UP000581135"/>
    </source>
</evidence>
<reference evidence="4 5" key="1">
    <citation type="submission" date="2020-08" db="EMBL/GenBank/DDBJ databases">
        <title>Genomic Encyclopedia of Type Strains, Phase III (KMG-III): the genomes of soil and plant-associated and newly described type strains.</title>
        <authorList>
            <person name="Whitman W."/>
        </authorList>
    </citation>
    <scope>NUCLEOTIDE SEQUENCE [LARGE SCALE GENOMIC DNA]</scope>
    <source>
        <strain evidence="4 5">CECT 8803</strain>
    </source>
</reference>
<dbReference type="InterPro" id="IPR016181">
    <property type="entry name" value="Acyl_CoA_acyltransferase"/>
</dbReference>
<dbReference type="RefSeq" id="WP_246377918.1">
    <property type="nucleotide sequence ID" value="NZ_JACHXA010000010.1"/>
</dbReference>
<organism evidence="4 5">
    <name type="scientific">Limibacillus halophilus</name>
    <dbReference type="NCBI Taxonomy" id="1579333"/>
    <lineage>
        <taxon>Bacteria</taxon>
        <taxon>Pseudomonadati</taxon>
        <taxon>Pseudomonadota</taxon>
        <taxon>Alphaproteobacteria</taxon>
        <taxon>Rhodospirillales</taxon>
        <taxon>Rhodovibrionaceae</taxon>
        <taxon>Limibacillus</taxon>
    </lineage>
</organism>
<keyword evidence="5" id="KW-1185">Reference proteome</keyword>
<name>A0A839SYX6_9PROT</name>
<dbReference type="CDD" id="cd04301">
    <property type="entry name" value="NAT_SF"/>
    <property type="match status" value="1"/>
</dbReference>
<dbReference type="Gene3D" id="3.40.630.30">
    <property type="match status" value="1"/>
</dbReference>
<dbReference type="InterPro" id="IPR050832">
    <property type="entry name" value="Bact_Acetyltransf"/>
</dbReference>
<dbReference type="PROSITE" id="PS51186">
    <property type="entry name" value="GNAT"/>
    <property type="match status" value="1"/>
</dbReference>
<evidence type="ECO:0000259" key="3">
    <source>
        <dbReference type="PROSITE" id="PS51186"/>
    </source>
</evidence>
<proteinExistence type="predicted"/>
<sequence>MARIAPMAGAGFDIRWAHSGDATEIARLFLIASDGLAAYIWGGNTSPGQSMEETGAARYAREGVLFSYQNCLIATSGPEVIGMLHAFPMPDRAGGEADPDPVLRPYSELEDPGSLYISGLAVYPRHRQQGVGDALMDCAEALAITRALPRISLICFERNDTARAFYARRGFTVVDRRPLVPHPTLHYKDGDALLMVRKTFLWAGSKAIDFCAAGDSHHD</sequence>
<evidence type="ECO:0000256" key="1">
    <source>
        <dbReference type="ARBA" id="ARBA00022679"/>
    </source>
</evidence>
<dbReference type="AlphaFoldDB" id="A0A839SYX6"/>
<dbReference type="InterPro" id="IPR000182">
    <property type="entry name" value="GNAT_dom"/>
</dbReference>